<gene>
    <name evidence="2" type="ORF">GCM10023350_52010</name>
</gene>
<name>A0ABP8ZL20_9ACTN</name>
<reference evidence="3" key="1">
    <citation type="journal article" date="2019" name="Int. J. Syst. Evol. Microbiol.">
        <title>The Global Catalogue of Microorganisms (GCM) 10K type strain sequencing project: providing services to taxonomists for standard genome sequencing and annotation.</title>
        <authorList>
            <consortium name="The Broad Institute Genomics Platform"/>
            <consortium name="The Broad Institute Genome Sequencing Center for Infectious Disease"/>
            <person name="Wu L."/>
            <person name="Ma J."/>
        </authorList>
    </citation>
    <scope>NUCLEOTIDE SEQUENCE [LARGE SCALE GENOMIC DNA]</scope>
    <source>
        <strain evidence="3">JCM 18532</strain>
    </source>
</reference>
<proteinExistence type="predicted"/>
<dbReference type="EMBL" id="BAABKN010000037">
    <property type="protein sequence ID" value="GAA4759502.1"/>
    <property type="molecule type" value="Genomic_DNA"/>
</dbReference>
<protein>
    <submittedName>
        <fullName evidence="2">Uncharacterized protein</fullName>
    </submittedName>
</protein>
<organism evidence="2 3">
    <name type="scientific">Nocardioides endophyticus</name>
    <dbReference type="NCBI Taxonomy" id="1353775"/>
    <lineage>
        <taxon>Bacteria</taxon>
        <taxon>Bacillati</taxon>
        <taxon>Actinomycetota</taxon>
        <taxon>Actinomycetes</taxon>
        <taxon>Propionibacteriales</taxon>
        <taxon>Nocardioidaceae</taxon>
        <taxon>Nocardioides</taxon>
    </lineage>
</organism>
<feature type="region of interest" description="Disordered" evidence="1">
    <location>
        <begin position="45"/>
        <end position="68"/>
    </location>
</feature>
<dbReference type="Proteomes" id="UP001499882">
    <property type="component" value="Unassembled WGS sequence"/>
</dbReference>
<sequence>MIETMAPPLSSVYPSTFETIDGSTWVSPTAASPSGVVATREVVSSRDAPCGSVESSGPHATRPPPKNRQAIATETFDATGWEQCNGLSIP</sequence>
<evidence type="ECO:0000313" key="3">
    <source>
        <dbReference type="Proteomes" id="UP001499882"/>
    </source>
</evidence>
<evidence type="ECO:0000256" key="1">
    <source>
        <dbReference type="SAM" id="MobiDB-lite"/>
    </source>
</evidence>
<evidence type="ECO:0000313" key="2">
    <source>
        <dbReference type="EMBL" id="GAA4759502.1"/>
    </source>
</evidence>
<accession>A0ABP8ZL20</accession>
<keyword evidence="3" id="KW-1185">Reference proteome</keyword>
<comment type="caution">
    <text evidence="2">The sequence shown here is derived from an EMBL/GenBank/DDBJ whole genome shotgun (WGS) entry which is preliminary data.</text>
</comment>